<keyword evidence="2" id="KW-0489">Methyltransferase</keyword>
<dbReference type="GO" id="GO:0032259">
    <property type="term" value="P:methylation"/>
    <property type="evidence" value="ECO:0007669"/>
    <property type="project" value="UniProtKB-KW"/>
</dbReference>
<dbReference type="CDD" id="cd02440">
    <property type="entry name" value="AdoMet_MTases"/>
    <property type="match status" value="1"/>
</dbReference>
<dbReference type="SUPFAM" id="SSF53335">
    <property type="entry name" value="S-adenosyl-L-methionine-dependent methyltransferases"/>
    <property type="match status" value="1"/>
</dbReference>
<evidence type="ECO:0000259" key="1">
    <source>
        <dbReference type="Pfam" id="PF13847"/>
    </source>
</evidence>
<sequence length="258" mass="28552">MSALEKRNFQADWQAFTADSIPTKTKVDALEAFLKENPPLLQNPGSSQDPPYRRLVDLGCGNGTLSAEMASKGYTVLGLDINSDAIQTAQQKYTAEKDATANNHLSFQVADIAGASSLKPDLTSSNFHLVVCQLVISVIGGVEERQRLLRNAWDLLVPNGFLYLSASGISDTINEEYAKLYEQDSPVIGEAYTYFSRDSKQDNKILYQTHHFSAVELHALLEEAGFVTIVIDTVKEQSSRRPDQAAYFHYVTGQKKPK</sequence>
<dbReference type="InterPro" id="IPR025714">
    <property type="entry name" value="Methyltranfer_dom"/>
</dbReference>
<dbReference type="Pfam" id="PF13847">
    <property type="entry name" value="Methyltransf_31"/>
    <property type="match status" value="1"/>
</dbReference>
<dbReference type="EMBL" id="CAICTM010000284">
    <property type="protein sequence ID" value="CAB9506927.1"/>
    <property type="molecule type" value="Genomic_DNA"/>
</dbReference>
<comment type="caution">
    <text evidence="2">The sequence shown here is derived from an EMBL/GenBank/DDBJ whole genome shotgun (WGS) entry which is preliminary data.</text>
</comment>
<feature type="domain" description="Methyltransferase" evidence="1">
    <location>
        <begin position="54"/>
        <end position="173"/>
    </location>
</feature>
<dbReference type="InterPro" id="IPR029063">
    <property type="entry name" value="SAM-dependent_MTases_sf"/>
</dbReference>
<keyword evidence="3" id="KW-1185">Reference proteome</keyword>
<keyword evidence="2" id="KW-0808">Transferase</keyword>
<accession>A0A9N8DPU3</accession>
<organism evidence="2 3">
    <name type="scientific">Seminavis robusta</name>
    <dbReference type="NCBI Taxonomy" id="568900"/>
    <lineage>
        <taxon>Eukaryota</taxon>
        <taxon>Sar</taxon>
        <taxon>Stramenopiles</taxon>
        <taxon>Ochrophyta</taxon>
        <taxon>Bacillariophyta</taxon>
        <taxon>Bacillariophyceae</taxon>
        <taxon>Bacillariophycidae</taxon>
        <taxon>Naviculales</taxon>
        <taxon>Naviculaceae</taxon>
        <taxon>Seminavis</taxon>
    </lineage>
</organism>
<dbReference type="GO" id="GO:0008168">
    <property type="term" value="F:methyltransferase activity"/>
    <property type="evidence" value="ECO:0007669"/>
    <property type="project" value="UniProtKB-KW"/>
</dbReference>
<reference evidence="2" key="1">
    <citation type="submission" date="2020-06" db="EMBL/GenBank/DDBJ databases">
        <authorList>
            <consortium name="Plant Systems Biology data submission"/>
        </authorList>
    </citation>
    <scope>NUCLEOTIDE SEQUENCE</scope>
    <source>
        <strain evidence="2">D6</strain>
    </source>
</reference>
<dbReference type="PANTHER" id="PTHR43591">
    <property type="entry name" value="METHYLTRANSFERASE"/>
    <property type="match status" value="1"/>
</dbReference>
<dbReference type="OrthoDB" id="540004at2759"/>
<dbReference type="Gene3D" id="3.40.50.150">
    <property type="entry name" value="Vaccinia Virus protein VP39"/>
    <property type="match status" value="1"/>
</dbReference>
<name>A0A9N8DPU3_9STRA</name>
<evidence type="ECO:0000313" key="2">
    <source>
        <dbReference type="EMBL" id="CAB9506927.1"/>
    </source>
</evidence>
<dbReference type="Proteomes" id="UP001153069">
    <property type="component" value="Unassembled WGS sequence"/>
</dbReference>
<gene>
    <name evidence="2" type="ORF">SEMRO_285_G108080.1</name>
</gene>
<evidence type="ECO:0000313" key="3">
    <source>
        <dbReference type="Proteomes" id="UP001153069"/>
    </source>
</evidence>
<protein>
    <submittedName>
        <fullName evidence="2">Methyltransferase</fullName>
    </submittedName>
</protein>
<dbReference type="AlphaFoldDB" id="A0A9N8DPU3"/>
<proteinExistence type="predicted"/>